<evidence type="ECO:0000313" key="2">
    <source>
        <dbReference type="EMBL" id="CAA6803787.1"/>
    </source>
</evidence>
<gene>
    <name evidence="2" type="ORF">HELGO_WM32874</name>
</gene>
<feature type="domain" description="M23ase beta-sheet core" evidence="1">
    <location>
        <begin position="109"/>
        <end position="191"/>
    </location>
</feature>
<dbReference type="PANTHER" id="PTHR21666:SF270">
    <property type="entry name" value="MUREIN HYDROLASE ACTIVATOR ENVC"/>
    <property type="match status" value="1"/>
</dbReference>
<name>A0A6S6SEI5_9BACT</name>
<dbReference type="InterPro" id="IPR016047">
    <property type="entry name" value="M23ase_b-sheet_dom"/>
</dbReference>
<organism evidence="2">
    <name type="scientific">uncultured Aureispira sp</name>
    <dbReference type="NCBI Taxonomy" id="1331704"/>
    <lineage>
        <taxon>Bacteria</taxon>
        <taxon>Pseudomonadati</taxon>
        <taxon>Bacteroidota</taxon>
        <taxon>Saprospiria</taxon>
        <taxon>Saprospirales</taxon>
        <taxon>Saprospiraceae</taxon>
        <taxon>Aureispira</taxon>
        <taxon>environmental samples</taxon>
    </lineage>
</organism>
<protein>
    <submittedName>
        <fullName evidence="2">Peptidase M23</fullName>
    </submittedName>
</protein>
<dbReference type="Pfam" id="PF01551">
    <property type="entry name" value="Peptidase_M23"/>
    <property type="match status" value="1"/>
</dbReference>
<dbReference type="InterPro" id="IPR050570">
    <property type="entry name" value="Cell_wall_metabolism_enzyme"/>
</dbReference>
<dbReference type="PANTHER" id="PTHR21666">
    <property type="entry name" value="PEPTIDASE-RELATED"/>
    <property type="match status" value="1"/>
</dbReference>
<dbReference type="Gene3D" id="2.70.70.10">
    <property type="entry name" value="Glucose Permease (Domain IIA)"/>
    <property type="match status" value="1"/>
</dbReference>
<dbReference type="GO" id="GO:0004222">
    <property type="term" value="F:metalloendopeptidase activity"/>
    <property type="evidence" value="ECO:0007669"/>
    <property type="project" value="TreeGrafter"/>
</dbReference>
<dbReference type="SUPFAM" id="SSF51261">
    <property type="entry name" value="Duplicated hybrid motif"/>
    <property type="match status" value="1"/>
</dbReference>
<dbReference type="AlphaFoldDB" id="A0A6S6SEI5"/>
<dbReference type="CDD" id="cd12797">
    <property type="entry name" value="M23_peptidase"/>
    <property type="match status" value="1"/>
</dbReference>
<dbReference type="PROSITE" id="PS51257">
    <property type="entry name" value="PROKAR_LIPOPROTEIN"/>
    <property type="match status" value="1"/>
</dbReference>
<sequence length="220" mass="24404">MVQRKQLKSLKLLFLFGWLFGGGMACSSPVSMEVRAAEGDSIILVAAEEEERLSKWERYFMDYPDYRCDGFDFPVGKPNGKGYYNAQPFMQNNHLGDDWNAVTGGNSDLGDPIYAIANGYVVLASDVGSGWGNVVRVMHQLNDSTYVESLYAHCDTMLVQSNQGVQRGQQIATIGNANGAYYAHLHLEIRDSVEMEVGGGYSSFYNGYVDPTVFIKAHRP</sequence>
<dbReference type="EMBL" id="CACVAQ010000091">
    <property type="protein sequence ID" value="CAA6803787.1"/>
    <property type="molecule type" value="Genomic_DNA"/>
</dbReference>
<evidence type="ECO:0000259" key="1">
    <source>
        <dbReference type="Pfam" id="PF01551"/>
    </source>
</evidence>
<reference evidence="2" key="1">
    <citation type="submission" date="2020-01" db="EMBL/GenBank/DDBJ databases">
        <authorList>
            <person name="Meier V. D."/>
            <person name="Meier V D."/>
        </authorList>
    </citation>
    <scope>NUCLEOTIDE SEQUENCE</scope>
    <source>
        <strain evidence="2">HLG_WM_MAG_10</strain>
    </source>
</reference>
<proteinExistence type="predicted"/>
<accession>A0A6S6SEI5</accession>
<dbReference type="InterPro" id="IPR011055">
    <property type="entry name" value="Dup_hybrid_motif"/>
</dbReference>